<feature type="domain" description="Tetrahydrofolate dehydrogenase/cyclohydrolase catalytic" evidence="12">
    <location>
        <begin position="5"/>
        <end position="118"/>
    </location>
</feature>
<keyword evidence="10 11" id="KW-0511">Multifunctional enzyme</keyword>
<evidence type="ECO:0000256" key="4">
    <source>
        <dbReference type="ARBA" id="ARBA00022755"/>
    </source>
</evidence>
<keyword evidence="2 11" id="KW-0554">One-carbon metabolism</keyword>
<dbReference type="PANTHER" id="PTHR48099:SF5">
    <property type="entry name" value="C-1-TETRAHYDROFOLATE SYNTHASE, CYTOPLASMIC"/>
    <property type="match status" value="1"/>
</dbReference>
<comment type="subunit">
    <text evidence="11">Homodimer.</text>
</comment>
<dbReference type="PRINTS" id="PR00085">
    <property type="entry name" value="THFDHDRGNASE"/>
</dbReference>
<dbReference type="PATRIC" id="fig|909613.9.peg.2974"/>
<dbReference type="OrthoDB" id="9803580at2"/>
<feature type="binding site" evidence="11">
    <location>
        <position position="229"/>
    </location>
    <ligand>
        <name>NADP(+)</name>
        <dbReference type="ChEBI" id="CHEBI:58349"/>
    </ligand>
</feature>
<dbReference type="GO" id="GO:0005829">
    <property type="term" value="C:cytosol"/>
    <property type="evidence" value="ECO:0007669"/>
    <property type="project" value="TreeGrafter"/>
</dbReference>
<comment type="caution">
    <text evidence="14">The sequence shown here is derived from an EMBL/GenBank/DDBJ whole genome shotgun (WGS) entry which is preliminary data.</text>
</comment>
<dbReference type="InterPro" id="IPR000672">
    <property type="entry name" value="THF_DH/CycHdrlase"/>
</dbReference>
<dbReference type="Gene3D" id="3.40.50.720">
    <property type="entry name" value="NAD(P)-binding Rossmann-like Domain"/>
    <property type="match status" value="1"/>
</dbReference>
<gene>
    <name evidence="11" type="primary">folD</name>
    <name evidence="14" type="ORF">UO65_2973</name>
</gene>
<comment type="function">
    <text evidence="11">Catalyzes the oxidation of 5,10-methylenetetrahydrofolate to 5,10-methenyltetrahydrofolate and then the hydrolysis of 5,10-methenyltetrahydrofolate to 10-formyltetrahydrofolate.</text>
</comment>
<evidence type="ECO:0000259" key="12">
    <source>
        <dbReference type="Pfam" id="PF00763"/>
    </source>
</evidence>
<evidence type="ECO:0000256" key="7">
    <source>
        <dbReference type="ARBA" id="ARBA00023002"/>
    </source>
</evidence>
<reference evidence="14 15" key="1">
    <citation type="journal article" date="2014" name="Genome Announc.">
        <title>Draft Genome Sequence of the Antitrypanosomally Active Sponge-Associated Bacterium Actinokineospora sp. Strain EG49.</title>
        <authorList>
            <person name="Harjes J."/>
            <person name="Ryu T."/>
            <person name="Abdelmohsen U.R."/>
            <person name="Moitinho-Silva L."/>
            <person name="Horn H."/>
            <person name="Ravasi T."/>
            <person name="Hentschel U."/>
        </authorList>
    </citation>
    <scope>NUCLEOTIDE SEQUENCE [LARGE SCALE GENOMIC DNA]</scope>
    <source>
        <strain evidence="14 15">EG49</strain>
    </source>
</reference>
<dbReference type="RefSeq" id="WP_035282880.1">
    <property type="nucleotide sequence ID" value="NZ_AYXG01000103.1"/>
</dbReference>
<evidence type="ECO:0000256" key="8">
    <source>
        <dbReference type="ARBA" id="ARBA00023102"/>
    </source>
</evidence>
<dbReference type="PANTHER" id="PTHR48099">
    <property type="entry name" value="C-1-TETRAHYDROFOLATE SYNTHASE, CYTOPLASMIC-RELATED"/>
    <property type="match status" value="1"/>
</dbReference>
<dbReference type="GO" id="GO:0035999">
    <property type="term" value="P:tetrahydrofolate interconversion"/>
    <property type="evidence" value="ECO:0007669"/>
    <property type="project" value="UniProtKB-UniRule"/>
</dbReference>
<keyword evidence="4 11" id="KW-0658">Purine biosynthesis</keyword>
<dbReference type="InterPro" id="IPR046346">
    <property type="entry name" value="Aminoacid_DH-like_N_sf"/>
</dbReference>
<sequence>MAENLSGKALATAIRADVAERAAKLTASGVTPALAIVVATDDDGTLWYVRSIVKAAEKVGVRAVIHTVENPTVEAIAATLTELAADDGTHGIILQTPLPKGVSLTDLAHLIPAAKDIDGASPVSAGNLVIGTPAFAPATAEACLELLAHHGVPLSGKRAVVIGRSAVVGKPVAQLLLRADATVTVTHSRTVDLPAVARTAEVLVVAIGRADFVTAEHVAPGAVVIDVGTNTAADGSLVGDVEAASVDGVAGVLSPVPGGVGPVTTALLLRHAVAAAEGGF</sequence>
<dbReference type="InterPro" id="IPR020630">
    <property type="entry name" value="THF_DH/CycHdrlase_cat_dom"/>
</dbReference>
<dbReference type="eggNOG" id="COG0190">
    <property type="taxonomic scope" value="Bacteria"/>
</dbReference>
<dbReference type="HAMAP" id="MF_01576">
    <property type="entry name" value="THF_DHG_CYH"/>
    <property type="match status" value="1"/>
</dbReference>
<keyword evidence="5 11" id="KW-0378">Hydrolase</keyword>
<dbReference type="Gene3D" id="3.40.50.10860">
    <property type="entry name" value="Leucine Dehydrogenase, chain A, domain 1"/>
    <property type="match status" value="1"/>
</dbReference>
<accession>W7IL53</accession>
<feature type="binding site" evidence="11">
    <location>
        <begin position="163"/>
        <end position="165"/>
    </location>
    <ligand>
        <name>NADP(+)</name>
        <dbReference type="ChEBI" id="CHEBI:58349"/>
    </ligand>
</feature>
<dbReference type="InterPro" id="IPR020631">
    <property type="entry name" value="THF_DH/CycHdrlase_NAD-bd_dom"/>
</dbReference>
<keyword evidence="9 11" id="KW-0486">Methionine biosynthesis</keyword>
<comment type="catalytic activity">
    <reaction evidence="11">
        <text>(6R)-5,10-methenyltetrahydrofolate + H2O = (6R)-10-formyltetrahydrofolate + H(+)</text>
        <dbReference type="Rhea" id="RHEA:23700"/>
        <dbReference type="ChEBI" id="CHEBI:15377"/>
        <dbReference type="ChEBI" id="CHEBI:15378"/>
        <dbReference type="ChEBI" id="CHEBI:57455"/>
        <dbReference type="ChEBI" id="CHEBI:195366"/>
        <dbReference type="EC" id="3.5.4.9"/>
    </reaction>
</comment>
<dbReference type="GO" id="GO:0004488">
    <property type="term" value="F:methylenetetrahydrofolate dehydrogenase (NADP+) activity"/>
    <property type="evidence" value="ECO:0007669"/>
    <property type="project" value="UniProtKB-UniRule"/>
</dbReference>
<comment type="caution">
    <text evidence="11">Lacks conserved residue(s) required for the propagation of feature annotation.</text>
</comment>
<evidence type="ECO:0000313" key="14">
    <source>
        <dbReference type="EMBL" id="EWC61615.1"/>
    </source>
</evidence>
<dbReference type="STRING" id="909613.UO65_2973"/>
<comment type="similarity">
    <text evidence="11">Belongs to the tetrahydrofolate dehydrogenase/cyclohydrolase family.</text>
</comment>
<protein>
    <recommendedName>
        <fullName evidence="11">Bifunctional protein FolD</fullName>
    </recommendedName>
    <domain>
        <recommendedName>
            <fullName evidence="11">Methylenetetrahydrofolate dehydrogenase</fullName>
            <ecNumber evidence="11">1.5.1.5</ecNumber>
        </recommendedName>
    </domain>
    <domain>
        <recommendedName>
            <fullName evidence="11">Methenyltetrahydrofolate cyclohydrolase</fullName>
            <ecNumber evidence="11">3.5.4.9</ecNumber>
        </recommendedName>
    </domain>
</protein>
<feature type="domain" description="Tetrahydrofolate dehydrogenase/cyclohydrolase NAD(P)-binding" evidence="13">
    <location>
        <begin position="137"/>
        <end position="277"/>
    </location>
</feature>
<dbReference type="GO" id="GO:0009086">
    <property type="term" value="P:methionine biosynthetic process"/>
    <property type="evidence" value="ECO:0007669"/>
    <property type="project" value="UniProtKB-KW"/>
</dbReference>
<organism evidence="14 15">
    <name type="scientific">Actinokineospora spheciospongiae</name>
    <dbReference type="NCBI Taxonomy" id="909613"/>
    <lineage>
        <taxon>Bacteria</taxon>
        <taxon>Bacillati</taxon>
        <taxon>Actinomycetota</taxon>
        <taxon>Actinomycetes</taxon>
        <taxon>Pseudonocardiales</taxon>
        <taxon>Pseudonocardiaceae</taxon>
        <taxon>Actinokineospora</taxon>
    </lineage>
</organism>
<keyword evidence="7 11" id="KW-0560">Oxidoreductase</keyword>
<dbReference type="UniPathway" id="UPA00193"/>
<evidence type="ECO:0000256" key="11">
    <source>
        <dbReference type="HAMAP-Rule" id="MF_01576"/>
    </source>
</evidence>
<name>W7IL53_9PSEU</name>
<dbReference type="EMBL" id="AYXG01000103">
    <property type="protein sequence ID" value="EWC61615.1"/>
    <property type="molecule type" value="Genomic_DNA"/>
</dbReference>
<dbReference type="EC" id="1.5.1.5" evidence="11"/>
<dbReference type="CDD" id="cd01080">
    <property type="entry name" value="NAD_bind_m-THF_DH_Cyclohyd"/>
    <property type="match status" value="1"/>
</dbReference>
<dbReference type="Pfam" id="PF00763">
    <property type="entry name" value="THF_DHG_CYH"/>
    <property type="match status" value="1"/>
</dbReference>
<dbReference type="SUPFAM" id="SSF53223">
    <property type="entry name" value="Aminoacid dehydrogenase-like, N-terminal domain"/>
    <property type="match status" value="1"/>
</dbReference>
<evidence type="ECO:0000256" key="10">
    <source>
        <dbReference type="ARBA" id="ARBA00023268"/>
    </source>
</evidence>
<keyword evidence="8 11" id="KW-0368">Histidine biosynthesis</keyword>
<dbReference type="EC" id="3.5.4.9" evidence="11"/>
<keyword evidence="3 11" id="KW-0028">Amino-acid biosynthesis</keyword>
<evidence type="ECO:0000256" key="2">
    <source>
        <dbReference type="ARBA" id="ARBA00022563"/>
    </source>
</evidence>
<comment type="pathway">
    <text evidence="1 11">One-carbon metabolism; tetrahydrofolate interconversion.</text>
</comment>
<proteinExistence type="inferred from homology"/>
<dbReference type="GO" id="GO:0000105">
    <property type="term" value="P:L-histidine biosynthetic process"/>
    <property type="evidence" value="ECO:0007669"/>
    <property type="project" value="UniProtKB-KW"/>
</dbReference>
<dbReference type="AlphaFoldDB" id="W7IL53"/>
<evidence type="ECO:0000256" key="9">
    <source>
        <dbReference type="ARBA" id="ARBA00023167"/>
    </source>
</evidence>
<evidence type="ECO:0000256" key="6">
    <source>
        <dbReference type="ARBA" id="ARBA00022857"/>
    </source>
</evidence>
<comment type="catalytic activity">
    <reaction evidence="11">
        <text>(6R)-5,10-methylene-5,6,7,8-tetrahydrofolate + NADP(+) = (6R)-5,10-methenyltetrahydrofolate + NADPH</text>
        <dbReference type="Rhea" id="RHEA:22812"/>
        <dbReference type="ChEBI" id="CHEBI:15636"/>
        <dbReference type="ChEBI" id="CHEBI:57455"/>
        <dbReference type="ChEBI" id="CHEBI:57783"/>
        <dbReference type="ChEBI" id="CHEBI:58349"/>
        <dbReference type="EC" id="1.5.1.5"/>
    </reaction>
</comment>
<dbReference type="GO" id="GO:0004477">
    <property type="term" value="F:methenyltetrahydrofolate cyclohydrolase activity"/>
    <property type="evidence" value="ECO:0007669"/>
    <property type="project" value="UniProtKB-UniRule"/>
</dbReference>
<evidence type="ECO:0000256" key="1">
    <source>
        <dbReference type="ARBA" id="ARBA00004777"/>
    </source>
</evidence>
<keyword evidence="6 11" id="KW-0521">NADP</keyword>
<evidence type="ECO:0000259" key="13">
    <source>
        <dbReference type="Pfam" id="PF02882"/>
    </source>
</evidence>
<dbReference type="GO" id="GO:0006164">
    <property type="term" value="P:purine nucleotide biosynthetic process"/>
    <property type="evidence" value="ECO:0007669"/>
    <property type="project" value="UniProtKB-KW"/>
</dbReference>
<dbReference type="InterPro" id="IPR036291">
    <property type="entry name" value="NAD(P)-bd_dom_sf"/>
</dbReference>
<keyword evidence="15" id="KW-1185">Reference proteome</keyword>
<evidence type="ECO:0000256" key="5">
    <source>
        <dbReference type="ARBA" id="ARBA00022801"/>
    </source>
</evidence>
<dbReference type="SUPFAM" id="SSF51735">
    <property type="entry name" value="NAD(P)-binding Rossmann-fold domains"/>
    <property type="match status" value="1"/>
</dbReference>
<dbReference type="Pfam" id="PF02882">
    <property type="entry name" value="THF_DHG_CYH_C"/>
    <property type="match status" value="1"/>
</dbReference>
<evidence type="ECO:0000313" key="15">
    <source>
        <dbReference type="Proteomes" id="UP000019277"/>
    </source>
</evidence>
<dbReference type="Proteomes" id="UP000019277">
    <property type="component" value="Unassembled WGS sequence"/>
</dbReference>
<evidence type="ECO:0000256" key="3">
    <source>
        <dbReference type="ARBA" id="ARBA00022605"/>
    </source>
</evidence>